<feature type="transmembrane region" description="Helical" evidence="1">
    <location>
        <begin position="12"/>
        <end position="32"/>
    </location>
</feature>
<comment type="caution">
    <text evidence="3">The sequence shown here is derived from an EMBL/GenBank/DDBJ whole genome shotgun (WGS) entry which is preliminary data.</text>
</comment>
<evidence type="ECO:0000259" key="2">
    <source>
        <dbReference type="Pfam" id="PF26449"/>
    </source>
</evidence>
<dbReference type="Pfam" id="PF26449">
    <property type="entry name" value="DUF8128"/>
    <property type="match status" value="1"/>
</dbReference>
<dbReference type="InterPro" id="IPR058441">
    <property type="entry name" value="DUF8128"/>
</dbReference>
<dbReference type="EMBL" id="PFWX01000007">
    <property type="protein sequence ID" value="PJA41835.1"/>
    <property type="molecule type" value="Genomic_DNA"/>
</dbReference>
<keyword evidence="1" id="KW-1133">Transmembrane helix</keyword>
<feature type="domain" description="DUF8128" evidence="2">
    <location>
        <begin position="49"/>
        <end position="425"/>
    </location>
</feature>
<keyword evidence="1" id="KW-0472">Membrane</keyword>
<evidence type="ECO:0000313" key="3">
    <source>
        <dbReference type="EMBL" id="PJA41835.1"/>
    </source>
</evidence>
<keyword evidence="1" id="KW-0812">Transmembrane</keyword>
<gene>
    <name evidence="3" type="ORF">CO177_00400</name>
</gene>
<reference evidence="4" key="1">
    <citation type="submission" date="2017-09" db="EMBL/GenBank/DDBJ databases">
        <title>Depth-based differentiation of microbial function through sediment-hosted aquifers and enrichment of novel symbionts in the deep terrestrial subsurface.</title>
        <authorList>
            <person name="Probst A.J."/>
            <person name="Ladd B."/>
            <person name="Jarett J.K."/>
            <person name="Geller-Mcgrath D.E."/>
            <person name="Sieber C.M.K."/>
            <person name="Emerson J.B."/>
            <person name="Anantharaman K."/>
            <person name="Thomas B.C."/>
            <person name="Malmstrom R."/>
            <person name="Stieglmeier M."/>
            <person name="Klingl A."/>
            <person name="Woyke T."/>
            <person name="Ryan C.M."/>
            <person name="Banfield J.F."/>
        </authorList>
    </citation>
    <scope>NUCLEOTIDE SEQUENCE [LARGE SCALE GENOMIC DNA]</scope>
</reference>
<protein>
    <recommendedName>
        <fullName evidence="2">DUF8128 domain-containing protein</fullName>
    </recommendedName>
</protein>
<sequence>MFDFFGSYQSLIFSILFLLGLLVLAIALFKIFRQAWLFYKQSLFKKAIEWTILELRIPREVLKTPRAMEQFFINIHSLKNEAGDFKEIYIDGEVPLWWSFEITSIDGKINFYIRTPKKHRKIVESALYAQYPNIELIEVDDYINKIPLTTKEIYQSNENIFGSELNFDKPDFYPILTYERFYEKLEMARKEEEMAIDPLSVLIESLASLHKEETVFIQILAAPVNDDWKEEGKNFVNKKLGKEEKKGGGGFNQVIYEWIKNFLWAPTEYPVWAEPKEPSKKEPANISDYEAVKAVENKLSKHGFESLIRYLYIAPNSIFNMNFAIKSVMGTLNQYSSAESNSFKHNVKLWALIKNYLFPYFYYAERLETRKQRLLNNYRKRMFPEKLPFGKFFTSHIFNFNNKSKTLILVTSELATIYHVPGERILISPHIERTESKRMGSPAGLPIFEEE</sequence>
<proteinExistence type="predicted"/>
<evidence type="ECO:0000256" key="1">
    <source>
        <dbReference type="SAM" id="Phobius"/>
    </source>
</evidence>
<evidence type="ECO:0000313" key="4">
    <source>
        <dbReference type="Proteomes" id="UP000231634"/>
    </source>
</evidence>
<dbReference type="AlphaFoldDB" id="A0A2M7X6M9"/>
<organism evidence="3 4">
    <name type="scientific">Candidatus Wolfebacteria bacterium CG_4_9_14_3_um_filter_37_9</name>
    <dbReference type="NCBI Taxonomy" id="1975065"/>
    <lineage>
        <taxon>Bacteria</taxon>
        <taxon>Candidatus Wolfeibacteriota</taxon>
    </lineage>
</organism>
<name>A0A2M7X6M9_9BACT</name>
<dbReference type="Proteomes" id="UP000231634">
    <property type="component" value="Unassembled WGS sequence"/>
</dbReference>
<accession>A0A2M7X6M9</accession>